<name>A0A9P8RV26_9EUKA</name>
<dbReference type="RefSeq" id="XP_067760914.1">
    <property type="nucleotide sequence ID" value="XM_067911892.1"/>
</dbReference>
<accession>A0A9P8RV26</accession>
<dbReference type="Proteomes" id="UP000018208">
    <property type="component" value="Unassembled WGS sequence"/>
</dbReference>
<reference evidence="1 2" key="1">
    <citation type="journal article" date="2014" name="PLoS Genet.">
        <title>The Genome of Spironucleus salmonicida Highlights a Fish Pathogen Adapted to Fluctuating Environments.</title>
        <authorList>
            <person name="Xu F."/>
            <person name="Jerlstrom-Hultqvist J."/>
            <person name="Einarsson E."/>
            <person name="Astvaldsson A."/>
            <person name="Svard S.G."/>
            <person name="Andersson J.O."/>
        </authorList>
    </citation>
    <scope>NUCLEOTIDE SEQUENCE [LARGE SCALE GENOMIC DNA]</scope>
    <source>
        <strain evidence="1 2">ATCC 50377</strain>
    </source>
</reference>
<organism evidence="1 2">
    <name type="scientific">Spironucleus salmonicida</name>
    <dbReference type="NCBI Taxonomy" id="348837"/>
    <lineage>
        <taxon>Eukaryota</taxon>
        <taxon>Metamonada</taxon>
        <taxon>Diplomonadida</taxon>
        <taxon>Hexamitidae</taxon>
        <taxon>Hexamitinae</taxon>
        <taxon>Spironucleus</taxon>
    </lineage>
</organism>
<protein>
    <submittedName>
        <fullName evidence="1">Uncharacterized protein</fullName>
    </submittedName>
</protein>
<proteinExistence type="predicted"/>
<evidence type="ECO:0000313" key="1">
    <source>
        <dbReference type="EMBL" id="KAH0570141.1"/>
    </source>
</evidence>
<dbReference type="GeneID" id="94302139"/>
<comment type="caution">
    <text evidence="1">The sequence shown here is derived from an EMBL/GenBank/DDBJ whole genome shotgun (WGS) entry which is preliminary data.</text>
</comment>
<sequence length="192" mass="22620">MNDNINREILAKLRARERQYCPSRTYFQSDNKMHFTQFNSIQQTQLTNTYEEAISKLKQKPLFLDNTLKTYDPHDKFSRAYYLQQPIGSTVSRNEKIDMINELDLASKNYDHLKDPNYDPIKLPYIDFSKRKQNYKIITNNQKVDTLRLLSPQFCSATHNNQKLPKLAASASLLMNGTLRKCQKSGKYWQIQ</sequence>
<gene>
    <name evidence="1" type="ORF">SS50377_28116</name>
</gene>
<dbReference type="AlphaFoldDB" id="A0A9P8RV26"/>
<evidence type="ECO:0000313" key="2">
    <source>
        <dbReference type="Proteomes" id="UP000018208"/>
    </source>
</evidence>
<keyword evidence="2" id="KW-1185">Reference proteome</keyword>
<dbReference type="KEGG" id="ssao:94302139"/>
<dbReference type="EMBL" id="AUWU02000008">
    <property type="protein sequence ID" value="KAH0570141.1"/>
    <property type="molecule type" value="Genomic_DNA"/>
</dbReference>